<dbReference type="InterPro" id="IPR020846">
    <property type="entry name" value="MFS_dom"/>
</dbReference>
<dbReference type="Pfam" id="PF00083">
    <property type="entry name" value="Sugar_tr"/>
    <property type="match status" value="1"/>
</dbReference>
<dbReference type="InterPro" id="IPR036259">
    <property type="entry name" value="MFS_trans_sf"/>
</dbReference>
<keyword evidence="4 6" id="KW-1133">Transmembrane helix</keyword>
<dbReference type="GO" id="GO:0005351">
    <property type="term" value="F:carbohydrate:proton symporter activity"/>
    <property type="evidence" value="ECO:0007669"/>
    <property type="project" value="TreeGrafter"/>
</dbReference>
<protein>
    <submittedName>
        <fullName evidence="8">MFS transporter</fullName>
    </submittedName>
</protein>
<dbReference type="Gene3D" id="1.20.1250.20">
    <property type="entry name" value="MFS general substrate transporter like domains"/>
    <property type="match status" value="1"/>
</dbReference>
<gene>
    <name evidence="8" type="ORF">GMD42_08185</name>
</gene>
<dbReference type="PANTHER" id="PTHR48022:SF2">
    <property type="entry name" value="PLASTIDIC GLUCOSE TRANSPORTER 4"/>
    <property type="match status" value="1"/>
</dbReference>
<feature type="transmembrane region" description="Helical" evidence="6">
    <location>
        <begin position="329"/>
        <end position="353"/>
    </location>
</feature>
<dbReference type="PANTHER" id="PTHR48022">
    <property type="entry name" value="PLASTIDIC GLUCOSE TRANSPORTER 4"/>
    <property type="match status" value="1"/>
</dbReference>
<proteinExistence type="inferred from homology"/>
<evidence type="ECO:0000256" key="4">
    <source>
        <dbReference type="ARBA" id="ARBA00022989"/>
    </source>
</evidence>
<dbReference type="InterPro" id="IPR005828">
    <property type="entry name" value="MFS_sugar_transport-like"/>
</dbReference>
<feature type="transmembrane region" description="Helical" evidence="6">
    <location>
        <begin position="240"/>
        <end position="265"/>
    </location>
</feature>
<feature type="transmembrane region" description="Helical" evidence="6">
    <location>
        <begin position="365"/>
        <end position="389"/>
    </location>
</feature>
<evidence type="ECO:0000313" key="8">
    <source>
        <dbReference type="EMBL" id="MTU43602.1"/>
    </source>
</evidence>
<evidence type="ECO:0000256" key="2">
    <source>
        <dbReference type="ARBA" id="ARBA00010992"/>
    </source>
</evidence>
<feature type="transmembrane region" description="Helical" evidence="6">
    <location>
        <begin position="106"/>
        <end position="128"/>
    </location>
</feature>
<feature type="transmembrane region" description="Helical" evidence="6">
    <location>
        <begin position="306"/>
        <end position="323"/>
    </location>
</feature>
<feature type="transmembrane region" description="Helical" evidence="6">
    <location>
        <begin position="21"/>
        <end position="40"/>
    </location>
</feature>
<dbReference type="PROSITE" id="PS50850">
    <property type="entry name" value="MFS"/>
    <property type="match status" value="1"/>
</dbReference>
<feature type="domain" description="Major facilitator superfamily (MFS) profile" evidence="7">
    <location>
        <begin position="15"/>
        <end position="420"/>
    </location>
</feature>
<feature type="transmembrane region" description="Helical" evidence="6">
    <location>
        <begin position="277"/>
        <end position="299"/>
    </location>
</feature>
<feature type="transmembrane region" description="Helical" evidence="6">
    <location>
        <begin position="395"/>
        <end position="416"/>
    </location>
</feature>
<evidence type="ECO:0000256" key="3">
    <source>
        <dbReference type="ARBA" id="ARBA00022692"/>
    </source>
</evidence>
<feature type="transmembrane region" description="Helical" evidence="6">
    <location>
        <begin position="46"/>
        <end position="68"/>
    </location>
</feature>
<dbReference type="Proteomes" id="UP000462362">
    <property type="component" value="Unassembled WGS sequence"/>
</dbReference>
<keyword evidence="5 6" id="KW-0472">Membrane</keyword>
<dbReference type="RefSeq" id="WP_008811416.1">
    <property type="nucleotide sequence ID" value="NZ_CAMQUK010000005.1"/>
</dbReference>
<dbReference type="CDD" id="cd17316">
    <property type="entry name" value="MFS_SV2_like"/>
    <property type="match status" value="1"/>
</dbReference>
<feature type="transmembrane region" description="Helical" evidence="6">
    <location>
        <begin position="168"/>
        <end position="189"/>
    </location>
</feature>
<evidence type="ECO:0000256" key="6">
    <source>
        <dbReference type="SAM" id="Phobius"/>
    </source>
</evidence>
<dbReference type="InterPro" id="IPR050360">
    <property type="entry name" value="MFS_Sugar_Transporters"/>
</dbReference>
<dbReference type="GeneID" id="43348747"/>
<evidence type="ECO:0000313" key="9">
    <source>
        <dbReference type="Proteomes" id="UP000462362"/>
    </source>
</evidence>
<evidence type="ECO:0000256" key="5">
    <source>
        <dbReference type="ARBA" id="ARBA00023136"/>
    </source>
</evidence>
<keyword evidence="3 6" id="KW-0812">Transmembrane</keyword>
<feature type="transmembrane region" description="Helical" evidence="6">
    <location>
        <begin position="80"/>
        <end position="100"/>
    </location>
</feature>
<dbReference type="SUPFAM" id="SSF103473">
    <property type="entry name" value="MFS general substrate transporter"/>
    <property type="match status" value="1"/>
</dbReference>
<dbReference type="EMBL" id="WNCL01000023">
    <property type="protein sequence ID" value="MTU43602.1"/>
    <property type="molecule type" value="Genomic_DNA"/>
</dbReference>
<evidence type="ECO:0000256" key="1">
    <source>
        <dbReference type="ARBA" id="ARBA00004141"/>
    </source>
</evidence>
<comment type="caution">
    <text evidence="8">The sequence shown here is derived from an EMBL/GenBank/DDBJ whole genome shotgun (WGS) entry which is preliminary data.</text>
</comment>
<sequence>MQVIENKENFSGSRLCVSATGAAFMDGFVLTSQGFIFLLAQSVFQFSALELGLVATAYVLGSFIGSMGFGKIADVYGRAVLFRTVPWFVAALSIAQFVNFSPLSWFISRFLFGLAIGGDSPIAQAMLSENSPKSLRAKRLVLLMTAWFIGAIAAAVCAYMTVKAGLPWEFFAAIPCVIGLILGVARFNAPESVQWLKSKGRIKQAEESRLRLGIEAEEAKHEVKAAHQAALFKPINLKNLAYLSVFWICQAIPVTVLLMFGPVLIGALGTSNFDTDVGQLVLTDSFFLIGSLAAIKIVPHFARRPVILWTFGIMAVSLALLSPGQVLTNFVVCLLLSIYALSYGVQSVLDYVYPAELFPTSIRSTALGILGSVSRVGVFVVTLGFPMAFEGLGVSSVLLIGAAISMFGFVISWLFAPEPSHH</sequence>
<feature type="transmembrane region" description="Helical" evidence="6">
    <location>
        <begin position="140"/>
        <end position="162"/>
    </location>
</feature>
<comment type="similarity">
    <text evidence="2">Belongs to the major facilitator superfamily. Sugar transporter (TC 2.A.1.1) family.</text>
</comment>
<accession>A0A6I3S1R7</accession>
<name>A0A6I3S1R7_9BURK</name>
<comment type="subcellular location">
    <subcellularLocation>
        <location evidence="1">Membrane</location>
        <topology evidence="1">Multi-pass membrane protein</topology>
    </subcellularLocation>
</comment>
<reference evidence="8 9" key="1">
    <citation type="journal article" date="2019" name="Nat. Med.">
        <title>A library of human gut bacterial isolates paired with longitudinal multiomics data enables mechanistic microbiome research.</title>
        <authorList>
            <person name="Poyet M."/>
            <person name="Groussin M."/>
            <person name="Gibbons S.M."/>
            <person name="Avila-Pacheco J."/>
            <person name="Jiang X."/>
            <person name="Kearney S.M."/>
            <person name="Perrotta A.R."/>
            <person name="Berdy B."/>
            <person name="Zhao S."/>
            <person name="Lieberman T.D."/>
            <person name="Swanson P.K."/>
            <person name="Smith M."/>
            <person name="Roesemann S."/>
            <person name="Alexander J.E."/>
            <person name="Rich S.A."/>
            <person name="Livny J."/>
            <person name="Vlamakis H."/>
            <person name="Clish C."/>
            <person name="Bullock K."/>
            <person name="Deik A."/>
            <person name="Scott J."/>
            <person name="Pierce K.A."/>
            <person name="Xavier R.J."/>
            <person name="Alm E.J."/>
        </authorList>
    </citation>
    <scope>NUCLEOTIDE SEQUENCE [LARGE SCALE GENOMIC DNA]</scope>
    <source>
        <strain evidence="8 9">BIOML-A2</strain>
    </source>
</reference>
<organism evidence="8 9">
    <name type="scientific">Parasutterella excrementihominis</name>
    <dbReference type="NCBI Taxonomy" id="487175"/>
    <lineage>
        <taxon>Bacteria</taxon>
        <taxon>Pseudomonadati</taxon>
        <taxon>Pseudomonadota</taxon>
        <taxon>Betaproteobacteria</taxon>
        <taxon>Burkholderiales</taxon>
        <taxon>Sutterellaceae</taxon>
        <taxon>Parasutterella</taxon>
    </lineage>
</organism>
<dbReference type="GO" id="GO:0016020">
    <property type="term" value="C:membrane"/>
    <property type="evidence" value="ECO:0007669"/>
    <property type="project" value="UniProtKB-SubCell"/>
</dbReference>
<dbReference type="AlphaFoldDB" id="A0A6I3S1R7"/>
<evidence type="ECO:0000259" key="7">
    <source>
        <dbReference type="PROSITE" id="PS50850"/>
    </source>
</evidence>